<gene>
    <name evidence="1" type="ORF">ACE41H_23695</name>
</gene>
<dbReference type="RefSeq" id="WP_375358031.1">
    <property type="nucleotide sequence ID" value="NZ_JBHHMI010000039.1"/>
</dbReference>
<sequence>MNSYIKHLIAEYKNKDIIVDTNLLILLLVGRYNIDFINKFKRTQAFSKDDYYLLEKLISNFPGILTLPNILTEVSNLTDGISENYIINFVKEIERFNETSIPSSEISKEQIFLKLGLTDSGISILAKSNHLVVTADLPLANFLETSKLPVINFNHIRF</sequence>
<dbReference type="EMBL" id="JBHHMI010000039">
    <property type="protein sequence ID" value="MFB5269763.1"/>
    <property type="molecule type" value="Genomic_DNA"/>
</dbReference>
<name>A0ABV5AZV7_9BACL</name>
<comment type="caution">
    <text evidence="1">The sequence shown here is derived from an EMBL/GenBank/DDBJ whole genome shotgun (WGS) entry which is preliminary data.</text>
</comment>
<dbReference type="CDD" id="cd18702">
    <property type="entry name" value="PIN_VapC_like"/>
    <property type="match status" value="1"/>
</dbReference>
<evidence type="ECO:0000313" key="1">
    <source>
        <dbReference type="EMBL" id="MFB5269763.1"/>
    </source>
</evidence>
<dbReference type="Proteomes" id="UP001580346">
    <property type="component" value="Unassembled WGS sequence"/>
</dbReference>
<protein>
    <submittedName>
        <fullName evidence="1">PIN domain-containing protein</fullName>
    </submittedName>
</protein>
<evidence type="ECO:0000313" key="2">
    <source>
        <dbReference type="Proteomes" id="UP001580346"/>
    </source>
</evidence>
<keyword evidence="2" id="KW-1185">Reference proteome</keyword>
<accession>A0ABV5AZV7</accession>
<reference evidence="1 2" key="1">
    <citation type="submission" date="2024-09" db="EMBL/GenBank/DDBJ databases">
        <title>Paenibacillus zeirhizospherea sp. nov., isolated from surface of the maize (Zea mays) roots in a horticulture field, Hungary.</title>
        <authorList>
            <person name="Marton D."/>
            <person name="Farkas M."/>
            <person name="Bedics A."/>
            <person name="Toth E."/>
            <person name="Tancsics A."/>
            <person name="Boka K."/>
            <person name="Maroti G."/>
            <person name="Kriszt B."/>
            <person name="Cserhati M."/>
        </authorList>
    </citation>
    <scope>NUCLEOTIDE SEQUENCE [LARGE SCALE GENOMIC DNA]</scope>
    <source>
        <strain evidence="1 2">KCTC 33519</strain>
    </source>
</reference>
<dbReference type="InterPro" id="IPR059192">
    <property type="entry name" value="PIN_19"/>
</dbReference>
<proteinExistence type="predicted"/>
<organism evidence="1 2">
    <name type="scientific">Paenibacillus enshidis</name>
    <dbReference type="NCBI Taxonomy" id="1458439"/>
    <lineage>
        <taxon>Bacteria</taxon>
        <taxon>Bacillati</taxon>
        <taxon>Bacillota</taxon>
        <taxon>Bacilli</taxon>
        <taxon>Bacillales</taxon>
        <taxon>Paenibacillaceae</taxon>
        <taxon>Paenibacillus</taxon>
    </lineage>
</organism>